<evidence type="ECO:0000313" key="2">
    <source>
        <dbReference type="Proteomes" id="UP000254876"/>
    </source>
</evidence>
<sequence length="73" mass="8238">MEKNNNLDSFQLCGVIVTFYASDRSPYDQKWFTSDQPTLADCQSFQAGVIQDLQKQGYRVEVGKQAEPSDSVN</sequence>
<dbReference type="Proteomes" id="UP000254876">
    <property type="component" value="Unassembled WGS sequence"/>
</dbReference>
<evidence type="ECO:0000313" key="1">
    <source>
        <dbReference type="EMBL" id="STD14950.1"/>
    </source>
</evidence>
<protein>
    <submittedName>
        <fullName evidence="1">Uncharacterized protein</fullName>
    </submittedName>
</protein>
<dbReference type="RefSeq" id="WP_086982875.1">
    <property type="nucleotide sequence ID" value="NZ_FTQZ01000005.1"/>
</dbReference>
<name>A0A7Z7M1N1_9FLAO</name>
<dbReference type="EMBL" id="UFYD01000001">
    <property type="protein sequence ID" value="STD14950.1"/>
    <property type="molecule type" value="Genomic_DNA"/>
</dbReference>
<proteinExistence type="predicted"/>
<accession>A0A7Z7M1N1</accession>
<reference evidence="1 2" key="1">
    <citation type="submission" date="2018-06" db="EMBL/GenBank/DDBJ databases">
        <authorList>
            <consortium name="Pathogen Informatics"/>
            <person name="Doyle S."/>
        </authorList>
    </citation>
    <scope>NUCLEOTIDE SEQUENCE [LARGE SCALE GENOMIC DNA]</scope>
    <source>
        <strain evidence="1 2">NCTC10588</strain>
    </source>
</reference>
<dbReference type="AlphaFoldDB" id="A0A7Z7M1N1"/>
<gene>
    <name evidence="1" type="ORF">NCTC10588_04044</name>
</gene>
<organism evidence="1 2">
    <name type="scientific">Elizabethkingia anophelis</name>
    <dbReference type="NCBI Taxonomy" id="1117645"/>
    <lineage>
        <taxon>Bacteria</taxon>
        <taxon>Pseudomonadati</taxon>
        <taxon>Bacteroidota</taxon>
        <taxon>Flavobacteriia</taxon>
        <taxon>Flavobacteriales</taxon>
        <taxon>Weeksellaceae</taxon>
        <taxon>Elizabethkingia</taxon>
    </lineage>
</organism>
<comment type="caution">
    <text evidence="1">The sequence shown here is derived from an EMBL/GenBank/DDBJ whole genome shotgun (WGS) entry which is preliminary data.</text>
</comment>